<feature type="region of interest" description="Disordered" evidence="5">
    <location>
        <begin position="429"/>
        <end position="454"/>
    </location>
</feature>
<dbReference type="OrthoDB" id="545675at2759"/>
<dbReference type="InterPro" id="IPR027417">
    <property type="entry name" value="P-loop_NTPase"/>
</dbReference>
<feature type="signal peptide" evidence="6">
    <location>
        <begin position="1"/>
        <end position="18"/>
    </location>
</feature>
<dbReference type="Gramene" id="PNW78131">
    <property type="protein sequence ID" value="PNW78131"/>
    <property type="gene ID" value="CHLRE_10g465450v5"/>
</dbReference>
<sequence length="936" mass="95331">MLALTTALALVGPPAAAAASGPSKPNPSTPGPLNARASDPMEPELAGLRRQLAETQAALDSIATRVGLMSPQAAATGPASGQPRSGPAPYTRTQLLSTLSAAATAPTSSAATAAAAAAASSAARELLGAEQQLRTEVGVALQRANHLRPDGGTRLPEAEAHYRVVLSAMVEAEQEVEVEAVAAEAAGAAGAAAEAAAGQRRQLHQARLVRLGVWGNLAALLLEADRPHEALEELRGALELAEANDLTDATTAHTDLPASPSLSPGPSSGPFSPQAGLGNLVCGLRFNAGKALAAVGRTADSEAAYAAAARGAVGLDPACFAKATAAMTRLPPDLAAHVRAAVAAAADSGLTARLIRAAARQARRAAAAAAGGAGTAAGATDEEEDEGDEEALQQTLAAAGEAGGVGGSAADAAASAASIAVLAQLPGLGSSSSSSGSSSGSSGEGDGSSSSSTGAATAAASFLTAAAAAAGGRRRGGWLAPLSAQELGWLHFAAWRQMDGEGEGDGADKEGASPQEAWDVLVKANQLLAPSPPYDPATDWRQLATLTAVFTRRLLQAAEAAEAAAARRGRRGGRGIQQGGAVGEEGEGEEPRGRRAVFVMGLPRSGSTLVETMLAAIPGVWGAGEDTAMAPLTTAVNQLLATQGLSQPDKLAEYGRRYTAVMLERAAASGQGGWGPGRPPLRTVDKMLRNLWLIGYIQLLLPGSCLVAVARHPLDAGLSCYSQPFGYSGVPWAWSLEHIGEQIRMTAALLAHWRQHLPPGRLLTLYYEELVAAPEATARRLLAHCGLPWDPAVLAFHTSNRTVATASVVQVRQPLYTKAVGRWRKYERQLAPLAAAVAAEVRQYEAEVEVAVRRAVAAQRRLQEAAEAAEASKAAAETEGRKAAAEGRKAAKAAEGKEGGREGRKEEGQGGSSGRGQARGKEAGEGGRTDSSRSEL</sequence>
<organism evidence="7 8">
    <name type="scientific">Chlamydomonas reinhardtii</name>
    <name type="common">Chlamydomonas smithii</name>
    <dbReference type="NCBI Taxonomy" id="3055"/>
    <lineage>
        <taxon>Eukaryota</taxon>
        <taxon>Viridiplantae</taxon>
        <taxon>Chlorophyta</taxon>
        <taxon>core chlorophytes</taxon>
        <taxon>Chlorophyceae</taxon>
        <taxon>CS clade</taxon>
        <taxon>Chlamydomonadales</taxon>
        <taxon>Chlamydomonadaceae</taxon>
        <taxon>Chlamydomonas</taxon>
    </lineage>
</organism>
<dbReference type="GeneID" id="5724001"/>
<keyword evidence="8" id="KW-1185">Reference proteome</keyword>
<keyword evidence="3" id="KW-0808">Transferase</keyword>
<dbReference type="GO" id="GO:0008476">
    <property type="term" value="F:protein-tyrosine sulfotransferase activity"/>
    <property type="evidence" value="ECO:0007669"/>
    <property type="project" value="UniProtKB-EC"/>
</dbReference>
<evidence type="ECO:0000256" key="5">
    <source>
        <dbReference type="SAM" id="MobiDB-lite"/>
    </source>
</evidence>
<evidence type="ECO:0000256" key="6">
    <source>
        <dbReference type="SAM" id="SignalP"/>
    </source>
</evidence>
<dbReference type="STRING" id="3055.A0A2K3DC67"/>
<feature type="region of interest" description="Disordered" evidence="5">
    <location>
        <begin position="566"/>
        <end position="591"/>
    </location>
</feature>
<reference evidence="7 8" key="1">
    <citation type="journal article" date="2007" name="Science">
        <title>The Chlamydomonas genome reveals the evolution of key animal and plant functions.</title>
        <authorList>
            <person name="Merchant S.S."/>
            <person name="Prochnik S.E."/>
            <person name="Vallon O."/>
            <person name="Harris E.H."/>
            <person name="Karpowicz S.J."/>
            <person name="Witman G.B."/>
            <person name="Terry A."/>
            <person name="Salamov A."/>
            <person name="Fritz-Laylin L.K."/>
            <person name="Marechal-Drouard L."/>
            <person name="Marshall W.F."/>
            <person name="Qu L.H."/>
            <person name="Nelson D.R."/>
            <person name="Sanderfoot A.A."/>
            <person name="Spalding M.H."/>
            <person name="Kapitonov V.V."/>
            <person name="Ren Q."/>
            <person name="Ferris P."/>
            <person name="Lindquist E."/>
            <person name="Shapiro H."/>
            <person name="Lucas S.M."/>
            <person name="Grimwood J."/>
            <person name="Schmutz J."/>
            <person name="Cardol P."/>
            <person name="Cerutti H."/>
            <person name="Chanfreau G."/>
            <person name="Chen C.L."/>
            <person name="Cognat V."/>
            <person name="Croft M.T."/>
            <person name="Dent R."/>
            <person name="Dutcher S."/>
            <person name="Fernandez E."/>
            <person name="Fukuzawa H."/>
            <person name="Gonzalez-Ballester D."/>
            <person name="Gonzalez-Halphen D."/>
            <person name="Hallmann A."/>
            <person name="Hanikenne M."/>
            <person name="Hippler M."/>
            <person name="Inwood W."/>
            <person name="Jabbari K."/>
            <person name="Kalanon M."/>
            <person name="Kuras R."/>
            <person name="Lefebvre P.A."/>
            <person name="Lemaire S.D."/>
            <person name="Lobanov A.V."/>
            <person name="Lohr M."/>
            <person name="Manuell A."/>
            <person name="Meier I."/>
            <person name="Mets L."/>
            <person name="Mittag M."/>
            <person name="Mittelmeier T."/>
            <person name="Moroney J.V."/>
            <person name="Moseley J."/>
            <person name="Napoli C."/>
            <person name="Nedelcu A.M."/>
            <person name="Niyogi K."/>
            <person name="Novoselov S.V."/>
            <person name="Paulsen I.T."/>
            <person name="Pazour G."/>
            <person name="Purton S."/>
            <person name="Ral J.P."/>
            <person name="Riano-Pachon D.M."/>
            <person name="Riekhof W."/>
            <person name="Rymarquis L."/>
            <person name="Schroda M."/>
            <person name="Stern D."/>
            <person name="Umen J."/>
            <person name="Willows R."/>
            <person name="Wilson N."/>
            <person name="Zimmer S.L."/>
            <person name="Allmer J."/>
            <person name="Balk J."/>
            <person name="Bisova K."/>
            <person name="Chen C.J."/>
            <person name="Elias M."/>
            <person name="Gendler K."/>
            <person name="Hauser C."/>
            <person name="Lamb M.R."/>
            <person name="Ledford H."/>
            <person name="Long J.C."/>
            <person name="Minagawa J."/>
            <person name="Page M.D."/>
            <person name="Pan J."/>
            <person name="Pootakham W."/>
            <person name="Roje S."/>
            <person name="Rose A."/>
            <person name="Stahlberg E."/>
            <person name="Terauchi A.M."/>
            <person name="Yang P."/>
            <person name="Ball S."/>
            <person name="Bowler C."/>
            <person name="Dieckmann C.L."/>
            <person name="Gladyshev V.N."/>
            <person name="Green P."/>
            <person name="Jorgensen R."/>
            <person name="Mayfield S."/>
            <person name="Mueller-Roeber B."/>
            <person name="Rajamani S."/>
            <person name="Sayre R.T."/>
            <person name="Brokstein P."/>
            <person name="Dubchak I."/>
            <person name="Goodstein D."/>
            <person name="Hornick L."/>
            <person name="Huang Y.W."/>
            <person name="Jhaveri J."/>
            <person name="Luo Y."/>
            <person name="Martinez D."/>
            <person name="Ngau W.C."/>
            <person name="Otillar B."/>
            <person name="Poliakov A."/>
            <person name="Porter A."/>
            <person name="Szajkowski L."/>
            <person name="Werner G."/>
            <person name="Zhou K."/>
            <person name="Grigoriev I.V."/>
            <person name="Rokhsar D.S."/>
            <person name="Grossman A.R."/>
        </authorList>
    </citation>
    <scope>NUCLEOTIDE SEQUENCE [LARGE SCALE GENOMIC DNA]</scope>
    <source>
        <strain evidence="8">CC-503</strain>
    </source>
</reference>
<evidence type="ECO:0000256" key="1">
    <source>
        <dbReference type="ARBA" id="ARBA00009988"/>
    </source>
</evidence>
<feature type="region of interest" description="Disordered" evidence="5">
    <location>
        <begin position="873"/>
        <end position="936"/>
    </location>
</feature>
<comment type="catalytic activity">
    <reaction evidence="4">
        <text>L-tyrosyl-[protein] + 3'-phosphoadenylyl sulfate = O-sulfo-L-tyrosine-[protein] + adenosine 3',5'-bisphosphate + H(+)</text>
        <dbReference type="Rhea" id="RHEA:16801"/>
        <dbReference type="Rhea" id="RHEA-COMP:10136"/>
        <dbReference type="Rhea" id="RHEA-COMP:11688"/>
        <dbReference type="ChEBI" id="CHEBI:15378"/>
        <dbReference type="ChEBI" id="CHEBI:46858"/>
        <dbReference type="ChEBI" id="CHEBI:58339"/>
        <dbReference type="ChEBI" id="CHEBI:58343"/>
        <dbReference type="ChEBI" id="CHEBI:65286"/>
        <dbReference type="EC" id="2.8.2.20"/>
    </reaction>
</comment>
<feature type="compositionally biased region" description="Acidic residues" evidence="5">
    <location>
        <begin position="380"/>
        <end position="391"/>
    </location>
</feature>
<accession>A0A2K3DC67</accession>
<dbReference type="EMBL" id="CM008971">
    <property type="protein sequence ID" value="PNW78131.1"/>
    <property type="molecule type" value="Genomic_DNA"/>
</dbReference>
<gene>
    <name evidence="7" type="ORF">CHLRE_10g465450v5</name>
</gene>
<dbReference type="KEGG" id="cre:CHLRE_10g465450v5"/>
<dbReference type="GO" id="GO:0005794">
    <property type="term" value="C:Golgi apparatus"/>
    <property type="evidence" value="ECO:0000318"/>
    <property type="project" value="GO_Central"/>
</dbReference>
<dbReference type="ExpressionAtlas" id="A0A2K3DC67">
    <property type="expression patterns" value="baseline"/>
</dbReference>
<proteinExistence type="inferred from homology"/>
<feature type="region of interest" description="Disordered" evidence="5">
    <location>
        <begin position="370"/>
        <end position="391"/>
    </location>
</feature>
<feature type="chain" id="PRO_5014436547" description="protein-tyrosine sulfotransferase" evidence="6">
    <location>
        <begin position="19"/>
        <end position="936"/>
    </location>
</feature>
<name>A0A2K3DC67_CHLRE</name>
<dbReference type="PANTHER" id="PTHR12788:SF10">
    <property type="entry name" value="PROTEIN-TYROSINE SULFOTRANSFERASE"/>
    <property type="match status" value="1"/>
</dbReference>
<feature type="region of interest" description="Disordered" evidence="5">
    <location>
        <begin position="14"/>
        <end position="45"/>
    </location>
</feature>
<dbReference type="Proteomes" id="UP000006906">
    <property type="component" value="Chromosome 10"/>
</dbReference>
<feature type="compositionally biased region" description="Basic and acidic residues" evidence="5">
    <location>
        <begin position="876"/>
        <end position="908"/>
    </location>
</feature>
<feature type="region of interest" description="Disordered" evidence="5">
    <location>
        <begin position="251"/>
        <end position="270"/>
    </location>
</feature>
<dbReference type="Gene3D" id="3.40.50.300">
    <property type="entry name" value="P-loop containing nucleotide triphosphate hydrolases"/>
    <property type="match status" value="1"/>
</dbReference>
<dbReference type="RefSeq" id="XP_042920637.1">
    <property type="nucleotide sequence ID" value="XM_043067240.1"/>
</dbReference>
<evidence type="ECO:0000256" key="3">
    <source>
        <dbReference type="ARBA" id="ARBA00022679"/>
    </source>
</evidence>
<feature type="compositionally biased region" description="Basic and acidic residues" evidence="5">
    <location>
        <begin position="919"/>
        <end position="936"/>
    </location>
</feature>
<dbReference type="SUPFAM" id="SSF52540">
    <property type="entry name" value="P-loop containing nucleoside triphosphate hydrolases"/>
    <property type="match status" value="1"/>
</dbReference>
<keyword evidence="6" id="KW-0732">Signal</keyword>
<evidence type="ECO:0000313" key="7">
    <source>
        <dbReference type="EMBL" id="PNW78131.1"/>
    </source>
</evidence>
<dbReference type="InParanoid" id="A0A2K3DC67"/>
<feature type="compositionally biased region" description="Low complexity" evidence="5">
    <location>
        <begin position="14"/>
        <end position="23"/>
    </location>
</feature>
<evidence type="ECO:0000313" key="8">
    <source>
        <dbReference type="Proteomes" id="UP000006906"/>
    </source>
</evidence>
<dbReference type="InterPro" id="IPR026634">
    <property type="entry name" value="TPST-like"/>
</dbReference>
<evidence type="ECO:0000256" key="2">
    <source>
        <dbReference type="ARBA" id="ARBA00013262"/>
    </source>
</evidence>
<protein>
    <recommendedName>
        <fullName evidence="2">protein-tyrosine sulfotransferase</fullName>
        <ecNumber evidence="2">2.8.2.20</ecNumber>
    </recommendedName>
</protein>
<dbReference type="PANTHER" id="PTHR12788">
    <property type="entry name" value="PROTEIN-TYROSINE SULFOTRANSFERASE 2"/>
    <property type="match status" value="1"/>
</dbReference>
<dbReference type="AlphaFoldDB" id="A0A2K3DC67"/>
<dbReference type="EC" id="2.8.2.20" evidence="2"/>
<feature type="compositionally biased region" description="Gly residues" evidence="5">
    <location>
        <begin position="574"/>
        <end position="583"/>
    </location>
</feature>
<dbReference type="Pfam" id="PF13469">
    <property type="entry name" value="Sulfotransfer_3"/>
    <property type="match status" value="1"/>
</dbReference>
<dbReference type="PaxDb" id="3055-EDP07939"/>
<evidence type="ECO:0000256" key="4">
    <source>
        <dbReference type="ARBA" id="ARBA00048460"/>
    </source>
</evidence>
<dbReference type="GO" id="GO:0008146">
    <property type="term" value="F:sulfotransferase activity"/>
    <property type="evidence" value="ECO:0000318"/>
    <property type="project" value="GO_Central"/>
</dbReference>
<comment type="similarity">
    <text evidence="1">Belongs to the protein sulfotransferase family.</text>
</comment>